<feature type="binding site" description="in other chain" evidence="13">
    <location>
        <position position="174"/>
    </location>
    <ligand>
        <name>deamido-NAD(+)</name>
        <dbReference type="ChEBI" id="CHEBI:58437"/>
        <note>ligand shared between two neighboring subunits</note>
    </ligand>
</feature>
<proteinExistence type="inferred from homology"/>
<evidence type="ECO:0000256" key="12">
    <source>
        <dbReference type="ARBA" id="ARBA00070926"/>
    </source>
</evidence>
<dbReference type="HAMAP" id="MF_00193">
    <property type="entry name" value="NadE_ammonia_dep"/>
    <property type="match status" value="1"/>
</dbReference>
<feature type="binding site" evidence="13">
    <location>
        <position position="212"/>
    </location>
    <ligand>
        <name>ATP</name>
        <dbReference type="ChEBI" id="CHEBI:30616"/>
    </ligand>
</feature>
<evidence type="ECO:0000256" key="14">
    <source>
        <dbReference type="RuleBase" id="RU003811"/>
    </source>
</evidence>
<dbReference type="AlphaFoldDB" id="A0A1H9QQS2"/>
<dbReference type="PANTHER" id="PTHR23090:SF7">
    <property type="entry name" value="NH(3)-DEPENDENT NAD(+) SYNTHETASE"/>
    <property type="match status" value="1"/>
</dbReference>
<dbReference type="OrthoDB" id="9803818at2"/>
<comment type="similarity">
    <text evidence="1 13 14">Belongs to the NAD synthetase family.</text>
</comment>
<dbReference type="NCBIfam" id="NF001979">
    <property type="entry name" value="PRK00768.1"/>
    <property type="match status" value="1"/>
</dbReference>
<keyword evidence="7 13" id="KW-0460">Magnesium</keyword>
<dbReference type="EMBL" id="FOHA01000002">
    <property type="protein sequence ID" value="SER62093.1"/>
    <property type="molecule type" value="Genomic_DNA"/>
</dbReference>
<evidence type="ECO:0000256" key="3">
    <source>
        <dbReference type="ARBA" id="ARBA00022598"/>
    </source>
</evidence>
<dbReference type="SUPFAM" id="SSF52402">
    <property type="entry name" value="Adenine nucleotide alpha hydrolases-like"/>
    <property type="match status" value="1"/>
</dbReference>
<evidence type="ECO:0000256" key="5">
    <source>
        <dbReference type="ARBA" id="ARBA00022741"/>
    </source>
</evidence>
<dbReference type="InterPro" id="IPR022310">
    <property type="entry name" value="NAD/GMP_synthase"/>
</dbReference>
<reference evidence="17 18" key="1">
    <citation type="submission" date="2016-10" db="EMBL/GenBank/DDBJ databases">
        <authorList>
            <person name="de Groot N.N."/>
        </authorList>
    </citation>
    <scope>NUCLEOTIDE SEQUENCE [LARGE SCALE GENOMIC DNA]</scope>
    <source>
        <strain evidence="17 18">DSM 13760</strain>
    </source>
</reference>
<dbReference type="InterPro" id="IPR022926">
    <property type="entry name" value="NH(3)-dep_NAD(+)_synth"/>
</dbReference>
<evidence type="ECO:0000256" key="7">
    <source>
        <dbReference type="ARBA" id="ARBA00022842"/>
    </source>
</evidence>
<feature type="binding site" evidence="13">
    <location>
        <position position="181"/>
    </location>
    <ligand>
        <name>deamido-NAD(+)</name>
        <dbReference type="ChEBI" id="CHEBI:58437"/>
        <note>ligand shared between two neighboring subunits</note>
    </ligand>
</feature>
<dbReference type="CDD" id="cd00553">
    <property type="entry name" value="NAD_synthase"/>
    <property type="match status" value="1"/>
</dbReference>
<evidence type="ECO:0000256" key="2">
    <source>
        <dbReference type="ARBA" id="ARBA00011738"/>
    </source>
</evidence>
<dbReference type="GO" id="GO:0005737">
    <property type="term" value="C:cytoplasm"/>
    <property type="evidence" value="ECO:0007669"/>
    <property type="project" value="InterPro"/>
</dbReference>
<evidence type="ECO:0000313" key="18">
    <source>
        <dbReference type="Proteomes" id="UP000198948"/>
    </source>
</evidence>
<keyword evidence="5 13" id="KW-0547">Nucleotide-binding</keyword>
<dbReference type="Gene3D" id="3.40.50.620">
    <property type="entry name" value="HUPs"/>
    <property type="match status" value="1"/>
</dbReference>
<evidence type="ECO:0000256" key="6">
    <source>
        <dbReference type="ARBA" id="ARBA00022840"/>
    </source>
</evidence>
<keyword evidence="18" id="KW-1185">Reference proteome</keyword>
<dbReference type="GO" id="GO:0008795">
    <property type="term" value="F:NAD+ synthase activity"/>
    <property type="evidence" value="ECO:0007669"/>
    <property type="project" value="UniProtKB-UniRule"/>
</dbReference>
<evidence type="ECO:0000256" key="4">
    <source>
        <dbReference type="ARBA" id="ARBA00022723"/>
    </source>
</evidence>
<comment type="function">
    <text evidence="10 13">Catalyzes the ATP-dependent amidation of deamido-NAD to form NAD. Uses ammonia as a nitrogen source.</text>
</comment>
<dbReference type="GO" id="GO:0009435">
    <property type="term" value="P:NAD+ biosynthetic process"/>
    <property type="evidence" value="ECO:0007669"/>
    <property type="project" value="UniProtKB-UniRule"/>
</dbReference>
<comment type="pathway">
    <text evidence="13">Cofactor biosynthesis; NAD(+) biosynthesis; NAD(+) from deamido-NAD(+) (ammonia route): step 1/1.</text>
</comment>
<dbReference type="RefSeq" id="WP_092650074.1">
    <property type="nucleotide sequence ID" value="NZ_FOHA01000002.1"/>
</dbReference>
<keyword evidence="3 13" id="KW-0436">Ligase</keyword>
<dbReference type="UniPathway" id="UPA00253">
    <property type="reaction ID" value="UER00333"/>
</dbReference>
<feature type="binding site" evidence="13">
    <location>
        <position position="166"/>
    </location>
    <ligand>
        <name>Mg(2+)</name>
        <dbReference type="ChEBI" id="CHEBI:18420"/>
    </ligand>
</feature>
<dbReference type="Pfam" id="PF02540">
    <property type="entry name" value="NAD_synthase"/>
    <property type="match status" value="1"/>
</dbReference>
<feature type="binding site" evidence="13">
    <location>
        <position position="53"/>
    </location>
    <ligand>
        <name>Mg(2+)</name>
        <dbReference type="ChEBI" id="CHEBI:18420"/>
    </ligand>
</feature>
<name>A0A1H9QQS2_9LACT</name>
<keyword evidence="4 13" id="KW-0479">Metal-binding</keyword>
<dbReference type="FunFam" id="3.40.50.620:FF:000015">
    <property type="entry name" value="NH(3)-dependent NAD(+) synthetase"/>
    <property type="match status" value="1"/>
</dbReference>
<dbReference type="InterPro" id="IPR014729">
    <property type="entry name" value="Rossmann-like_a/b/a_fold"/>
</dbReference>
<evidence type="ECO:0000256" key="11">
    <source>
        <dbReference type="ARBA" id="ARBA00066987"/>
    </source>
</evidence>
<keyword evidence="6 13" id="KW-0067">ATP-binding</keyword>
<feature type="binding site" evidence="13">
    <location>
        <position position="190"/>
    </location>
    <ligand>
        <name>ATP</name>
        <dbReference type="ChEBI" id="CHEBI:30616"/>
    </ligand>
</feature>
<dbReference type="InterPro" id="IPR003694">
    <property type="entry name" value="NAD_synthase"/>
</dbReference>
<evidence type="ECO:0000256" key="15">
    <source>
        <dbReference type="RuleBase" id="RU003812"/>
    </source>
</evidence>
<dbReference type="GO" id="GO:0046872">
    <property type="term" value="F:metal ion binding"/>
    <property type="evidence" value="ECO:0007669"/>
    <property type="project" value="UniProtKB-KW"/>
</dbReference>
<feature type="binding site" description="in other chain" evidence="13">
    <location>
        <begin position="261"/>
        <end position="262"/>
    </location>
    <ligand>
        <name>deamido-NAD(+)</name>
        <dbReference type="ChEBI" id="CHEBI:58437"/>
        <note>ligand shared between two neighboring subunits</note>
    </ligand>
</feature>
<dbReference type="GO" id="GO:0005524">
    <property type="term" value="F:ATP binding"/>
    <property type="evidence" value="ECO:0007669"/>
    <property type="project" value="UniProtKB-UniRule"/>
</dbReference>
<comment type="subunit">
    <text evidence="2 13">Homodimer.</text>
</comment>
<organism evidence="17 18">
    <name type="scientific">Isobaculum melis</name>
    <dbReference type="NCBI Taxonomy" id="142588"/>
    <lineage>
        <taxon>Bacteria</taxon>
        <taxon>Bacillati</taxon>
        <taxon>Bacillota</taxon>
        <taxon>Bacilli</taxon>
        <taxon>Lactobacillales</taxon>
        <taxon>Carnobacteriaceae</taxon>
        <taxon>Isobaculum</taxon>
    </lineage>
</organism>
<dbReference type="Proteomes" id="UP000198948">
    <property type="component" value="Unassembled WGS sequence"/>
</dbReference>
<dbReference type="STRING" id="142588.SAMN04488559_102190"/>
<dbReference type="PANTHER" id="PTHR23090">
    <property type="entry name" value="NH 3 /GLUTAMINE-DEPENDENT NAD + SYNTHETASE"/>
    <property type="match status" value="1"/>
</dbReference>
<accession>A0A1H9QQS2</accession>
<keyword evidence="8 13" id="KW-0520">NAD</keyword>
<sequence length="276" mass="31089">MRKLQKQIIQELCVLPEIHPQEEIRKSIDFLKSYLLHYPFLKTYVLGISGGQDSTLVGRLAQMAITELRNETGDQSYQFVAVRLPYGEQADEQDAMDAIEFIQSDQLLPVNIKAAVDASYESVTKLGLEVSDFVKGNIKARERMIAQYTIAGALQGVVLGTDHAAEAVTGFYTKFGDGGTDVNPIFRLNKRQGRALLKALNAPKHLYLKVPTADLEEEKPGLADEVALGVTYDNIDDYLEGKEVAEEIAEKIENWYLKTQHKRHLPITIFDDFWQQ</sequence>
<dbReference type="NCBIfam" id="TIGR00552">
    <property type="entry name" value="nadE"/>
    <property type="match status" value="1"/>
</dbReference>
<evidence type="ECO:0000256" key="13">
    <source>
        <dbReference type="HAMAP-Rule" id="MF_00193"/>
    </source>
</evidence>
<feature type="domain" description="NAD/GMP synthase" evidence="16">
    <location>
        <begin position="24"/>
        <end position="266"/>
    </location>
</feature>
<evidence type="ECO:0000256" key="10">
    <source>
        <dbReference type="ARBA" id="ARBA00055966"/>
    </source>
</evidence>
<feature type="binding site" description="in other chain" evidence="13">
    <location>
        <position position="141"/>
    </location>
    <ligand>
        <name>deamido-NAD(+)</name>
        <dbReference type="ChEBI" id="CHEBI:58437"/>
        <note>ligand shared between two neighboring subunits</note>
    </ligand>
</feature>
<evidence type="ECO:0000256" key="8">
    <source>
        <dbReference type="ARBA" id="ARBA00023027"/>
    </source>
</evidence>
<dbReference type="GO" id="GO:0003952">
    <property type="term" value="F:NAD+ synthase (glutamine-hydrolyzing) activity"/>
    <property type="evidence" value="ECO:0007669"/>
    <property type="project" value="InterPro"/>
</dbReference>
<evidence type="ECO:0000256" key="1">
    <source>
        <dbReference type="ARBA" id="ARBA00005859"/>
    </source>
</evidence>
<dbReference type="EC" id="6.3.1.5" evidence="11 13"/>
<evidence type="ECO:0000256" key="9">
    <source>
        <dbReference type="ARBA" id="ARBA00051206"/>
    </source>
</evidence>
<evidence type="ECO:0000259" key="16">
    <source>
        <dbReference type="Pfam" id="PF02540"/>
    </source>
</evidence>
<protein>
    <recommendedName>
        <fullName evidence="12 13">NH(3)-dependent NAD(+) synthetase</fullName>
        <ecNumber evidence="11 13">6.3.1.5</ecNumber>
    </recommendedName>
</protein>
<dbReference type="GO" id="GO:0004359">
    <property type="term" value="F:glutaminase activity"/>
    <property type="evidence" value="ECO:0007669"/>
    <property type="project" value="InterPro"/>
</dbReference>
<gene>
    <name evidence="13" type="primary">nadE</name>
    <name evidence="17" type="ORF">SAMN04488559_102190</name>
</gene>
<comment type="catalytic activity">
    <reaction evidence="9 13 15">
        <text>deamido-NAD(+) + NH4(+) + ATP = AMP + diphosphate + NAD(+) + H(+)</text>
        <dbReference type="Rhea" id="RHEA:21188"/>
        <dbReference type="ChEBI" id="CHEBI:15378"/>
        <dbReference type="ChEBI" id="CHEBI:28938"/>
        <dbReference type="ChEBI" id="CHEBI:30616"/>
        <dbReference type="ChEBI" id="CHEBI:33019"/>
        <dbReference type="ChEBI" id="CHEBI:57540"/>
        <dbReference type="ChEBI" id="CHEBI:58437"/>
        <dbReference type="ChEBI" id="CHEBI:456215"/>
        <dbReference type="EC" id="6.3.1.5"/>
    </reaction>
</comment>
<feature type="binding site" evidence="13">
    <location>
        <position position="161"/>
    </location>
    <ligand>
        <name>ATP</name>
        <dbReference type="ChEBI" id="CHEBI:30616"/>
    </ligand>
</feature>
<evidence type="ECO:0000313" key="17">
    <source>
        <dbReference type="EMBL" id="SER62093.1"/>
    </source>
</evidence>
<feature type="binding site" evidence="13">
    <location>
        <begin position="47"/>
        <end position="54"/>
    </location>
    <ligand>
        <name>ATP</name>
        <dbReference type="ChEBI" id="CHEBI:30616"/>
    </ligand>
</feature>